<feature type="region of interest" description="Disordered" evidence="1">
    <location>
        <begin position="123"/>
        <end position="149"/>
    </location>
</feature>
<comment type="caution">
    <text evidence="2">The sequence shown here is derived from an EMBL/GenBank/DDBJ whole genome shotgun (WGS) entry which is preliminary data.</text>
</comment>
<evidence type="ECO:0000256" key="1">
    <source>
        <dbReference type="SAM" id="MobiDB-lite"/>
    </source>
</evidence>
<feature type="region of interest" description="Disordered" evidence="1">
    <location>
        <begin position="60"/>
        <end position="84"/>
    </location>
</feature>
<reference evidence="2 3" key="2">
    <citation type="journal article" date="2019" name="G3 (Bethesda)">
        <title>Hybrid Assembly of the Genome of the Entomopathogenic Nematode Steinernema carpocapsae Identifies the X-Chromosome.</title>
        <authorList>
            <person name="Serra L."/>
            <person name="Macchietto M."/>
            <person name="Macias-Munoz A."/>
            <person name="McGill C.J."/>
            <person name="Rodriguez I.M."/>
            <person name="Rodriguez B."/>
            <person name="Murad R."/>
            <person name="Mortazavi A."/>
        </authorList>
    </citation>
    <scope>NUCLEOTIDE SEQUENCE [LARGE SCALE GENOMIC DNA]</scope>
    <source>
        <strain evidence="2 3">ALL</strain>
    </source>
</reference>
<proteinExistence type="predicted"/>
<feature type="compositionally biased region" description="Basic and acidic residues" evidence="1">
    <location>
        <begin position="1"/>
        <end position="11"/>
    </location>
</feature>
<dbReference type="Proteomes" id="UP000298663">
    <property type="component" value="Unassembled WGS sequence"/>
</dbReference>
<organism evidence="2 3">
    <name type="scientific">Steinernema carpocapsae</name>
    <name type="common">Entomopathogenic nematode</name>
    <dbReference type="NCBI Taxonomy" id="34508"/>
    <lineage>
        <taxon>Eukaryota</taxon>
        <taxon>Metazoa</taxon>
        <taxon>Ecdysozoa</taxon>
        <taxon>Nematoda</taxon>
        <taxon>Chromadorea</taxon>
        <taxon>Rhabditida</taxon>
        <taxon>Tylenchina</taxon>
        <taxon>Panagrolaimomorpha</taxon>
        <taxon>Strongyloidoidea</taxon>
        <taxon>Steinernematidae</taxon>
        <taxon>Steinernema</taxon>
    </lineage>
</organism>
<sequence>MSRSVDSRDASDVSSSVSSNKAEEEPKLTADVKRITESIEGIMRQLIANARDDEEILFEVAIDSQPPANPPTKAPPKEKKKKLVPDPKEYFVSGFFHPTPKVPRAYQFTRVVHAKNVKSPVTDASMSETSMNPCGKKSEKRSKHLESMTATVYSDAPEDSYTSSKCGTNEKSSFSSLKNSIRSKLRGASYSSEHIYELQPSTSKLFPKARIYVRSTSPGVHNNSAERMYKLRMFSGSSEPRR</sequence>
<feature type="compositionally biased region" description="Basic and acidic residues" evidence="1">
    <location>
        <begin position="21"/>
        <end position="30"/>
    </location>
</feature>
<accession>A0A4U5NFU2</accession>
<dbReference type="EMBL" id="AZBU02000004">
    <property type="protein sequence ID" value="TKR81674.1"/>
    <property type="molecule type" value="Genomic_DNA"/>
</dbReference>
<feature type="compositionally biased region" description="Polar residues" evidence="1">
    <location>
        <begin position="123"/>
        <end position="132"/>
    </location>
</feature>
<feature type="region of interest" description="Disordered" evidence="1">
    <location>
        <begin position="1"/>
        <end position="30"/>
    </location>
</feature>
<reference evidence="2 3" key="1">
    <citation type="journal article" date="2015" name="Genome Biol.">
        <title>Comparative genomics of Steinernema reveals deeply conserved gene regulatory networks.</title>
        <authorList>
            <person name="Dillman A.R."/>
            <person name="Macchietto M."/>
            <person name="Porter C.F."/>
            <person name="Rogers A."/>
            <person name="Williams B."/>
            <person name="Antoshechkin I."/>
            <person name="Lee M.M."/>
            <person name="Goodwin Z."/>
            <person name="Lu X."/>
            <person name="Lewis E.E."/>
            <person name="Goodrich-Blair H."/>
            <person name="Stock S.P."/>
            <person name="Adams B.J."/>
            <person name="Sternberg P.W."/>
            <person name="Mortazavi A."/>
        </authorList>
    </citation>
    <scope>NUCLEOTIDE SEQUENCE [LARGE SCALE GENOMIC DNA]</scope>
    <source>
        <strain evidence="2 3">ALL</strain>
    </source>
</reference>
<evidence type="ECO:0000313" key="2">
    <source>
        <dbReference type="EMBL" id="TKR81674.1"/>
    </source>
</evidence>
<dbReference type="AlphaFoldDB" id="A0A4U5NFU2"/>
<name>A0A4U5NFU2_STECR</name>
<keyword evidence="3" id="KW-1185">Reference proteome</keyword>
<evidence type="ECO:0000313" key="3">
    <source>
        <dbReference type="Proteomes" id="UP000298663"/>
    </source>
</evidence>
<dbReference type="OrthoDB" id="10663208at2759"/>
<protein>
    <submittedName>
        <fullName evidence="2">Uncharacterized protein</fullName>
    </submittedName>
</protein>
<gene>
    <name evidence="2" type="ORF">L596_015508</name>
</gene>